<evidence type="ECO:0000256" key="1">
    <source>
        <dbReference type="SAM" id="MobiDB-lite"/>
    </source>
</evidence>
<dbReference type="GeneID" id="26903217"/>
<proteinExistence type="predicted"/>
<sequence length="312" mass="35337">MKFTHREIEEDRKKPVGSLFMHLIDRDSMPSRAHYNQKARMLDAHSLPDTQLCLYVRDTPMRAATPLHGRRHFAKNGQHTDCARTDYVRPPSGVRRCASANGGIDHIEWNMTPRPSNRVPTPRQKRYVPPPSHESSSRPFWLGSDDAEGSSRRGRGAARSSSVSGSVYSRNSSSHDHLAVGSLLPFPEKPVERPVPPPLPPRKRRTTGIRMFPEQRSRSMDDTHRGVRMMAPQPHWRSAADRQWDFLELGVARRETPAPLYRNHSTIDVGGGPIIVSAEPEPQEPRWRGGRRGCVTPMPRSYDIITGRPLVH</sequence>
<evidence type="ECO:0000313" key="2">
    <source>
        <dbReference type="EMBL" id="KPA83247.1"/>
    </source>
</evidence>
<feature type="compositionally biased region" description="Low complexity" evidence="1">
    <location>
        <begin position="157"/>
        <end position="172"/>
    </location>
</feature>
<reference evidence="2 3" key="1">
    <citation type="submission" date="2015-07" db="EMBL/GenBank/DDBJ databases">
        <title>High-quality genome of monoxenous trypanosomatid Leptomonas pyrrhocoris.</title>
        <authorList>
            <person name="Flegontov P."/>
            <person name="Butenko A."/>
            <person name="Firsov S."/>
            <person name="Vlcek C."/>
            <person name="Logacheva M.D."/>
            <person name="Field M."/>
            <person name="Filatov D."/>
            <person name="Flegontova O."/>
            <person name="Gerasimov E."/>
            <person name="Jackson A.P."/>
            <person name="Kelly S."/>
            <person name="Opperdoes F."/>
            <person name="O'Reilly A."/>
            <person name="Votypka J."/>
            <person name="Yurchenko V."/>
            <person name="Lukes J."/>
        </authorList>
    </citation>
    <scope>NUCLEOTIDE SEQUENCE [LARGE SCALE GENOMIC DNA]</scope>
    <source>
        <strain evidence="2">H10</strain>
    </source>
</reference>
<gene>
    <name evidence="2" type="ORF">ABB37_02926</name>
</gene>
<evidence type="ECO:0000313" key="3">
    <source>
        <dbReference type="Proteomes" id="UP000037923"/>
    </source>
</evidence>
<comment type="caution">
    <text evidence="2">The sequence shown here is derived from an EMBL/GenBank/DDBJ whole genome shotgun (WGS) entry which is preliminary data.</text>
</comment>
<keyword evidence="3" id="KW-1185">Reference proteome</keyword>
<dbReference type="RefSeq" id="XP_015661686.1">
    <property type="nucleotide sequence ID" value="XM_015800084.1"/>
</dbReference>
<protein>
    <submittedName>
        <fullName evidence="2">Uncharacterized protein</fullName>
    </submittedName>
</protein>
<dbReference type="OMA" id="THRGVRM"/>
<dbReference type="OrthoDB" id="271369at2759"/>
<dbReference type="VEuPathDB" id="TriTrypDB:LpyrH10_04_4760"/>
<dbReference type="EMBL" id="LGTL01000004">
    <property type="protein sequence ID" value="KPA83247.1"/>
    <property type="molecule type" value="Genomic_DNA"/>
</dbReference>
<accession>A0A0M9G699</accession>
<name>A0A0M9G699_LEPPY</name>
<dbReference type="Proteomes" id="UP000037923">
    <property type="component" value="Unassembled WGS sequence"/>
</dbReference>
<feature type="region of interest" description="Disordered" evidence="1">
    <location>
        <begin position="106"/>
        <end position="205"/>
    </location>
</feature>
<organism evidence="2 3">
    <name type="scientific">Leptomonas pyrrhocoris</name>
    <name type="common">Firebug parasite</name>
    <dbReference type="NCBI Taxonomy" id="157538"/>
    <lineage>
        <taxon>Eukaryota</taxon>
        <taxon>Discoba</taxon>
        <taxon>Euglenozoa</taxon>
        <taxon>Kinetoplastea</taxon>
        <taxon>Metakinetoplastina</taxon>
        <taxon>Trypanosomatida</taxon>
        <taxon>Trypanosomatidae</taxon>
        <taxon>Leishmaniinae</taxon>
        <taxon>Leptomonas</taxon>
    </lineage>
</organism>
<dbReference type="AlphaFoldDB" id="A0A0M9G699"/>